<name>A0A2L1GKP1_9BACT</name>
<dbReference type="Pfam" id="PF13361">
    <property type="entry name" value="UvrD_C"/>
    <property type="match status" value="2"/>
</dbReference>
<dbReference type="CDD" id="cd18807">
    <property type="entry name" value="SF1_C_UvrD"/>
    <property type="match status" value="1"/>
</dbReference>
<comment type="similarity">
    <text evidence="1">Belongs to the helicase family. UvrD subfamily.</text>
</comment>
<evidence type="ECO:0000313" key="14">
    <source>
        <dbReference type="EMBL" id="AVD70206.1"/>
    </source>
</evidence>
<dbReference type="GO" id="GO:0003677">
    <property type="term" value="F:DNA binding"/>
    <property type="evidence" value="ECO:0007669"/>
    <property type="project" value="InterPro"/>
</dbReference>
<dbReference type="InterPro" id="IPR000212">
    <property type="entry name" value="DNA_helicase_UvrD/REP"/>
</dbReference>
<dbReference type="PROSITE" id="PS51198">
    <property type="entry name" value="UVRD_HELICASE_ATP_BIND"/>
    <property type="match status" value="1"/>
</dbReference>
<feature type="region of interest" description="Disordered" evidence="11">
    <location>
        <begin position="644"/>
        <end position="672"/>
    </location>
</feature>
<keyword evidence="2 10" id="KW-0547">Nucleotide-binding</keyword>
<evidence type="ECO:0000259" key="13">
    <source>
        <dbReference type="PROSITE" id="PS51217"/>
    </source>
</evidence>
<evidence type="ECO:0000256" key="11">
    <source>
        <dbReference type="SAM" id="MobiDB-lite"/>
    </source>
</evidence>
<evidence type="ECO:0000256" key="4">
    <source>
        <dbReference type="ARBA" id="ARBA00022806"/>
    </source>
</evidence>
<dbReference type="Gene3D" id="1.10.10.160">
    <property type="match status" value="1"/>
</dbReference>
<gene>
    <name evidence="14" type="ORF">CAY53_00850</name>
</gene>
<dbReference type="GO" id="GO:0000725">
    <property type="term" value="P:recombinational repair"/>
    <property type="evidence" value="ECO:0007669"/>
    <property type="project" value="TreeGrafter"/>
</dbReference>
<evidence type="ECO:0000256" key="5">
    <source>
        <dbReference type="ARBA" id="ARBA00022840"/>
    </source>
</evidence>
<dbReference type="EC" id="5.6.2.4" evidence="8"/>
<dbReference type="InterPro" id="IPR014016">
    <property type="entry name" value="UvrD-like_ATP-bd"/>
</dbReference>
<evidence type="ECO:0000256" key="1">
    <source>
        <dbReference type="ARBA" id="ARBA00009922"/>
    </source>
</evidence>
<accession>A0A2L1GKP1</accession>
<comment type="catalytic activity">
    <reaction evidence="9">
        <text>ATP + H2O = ADP + phosphate + H(+)</text>
        <dbReference type="Rhea" id="RHEA:13065"/>
        <dbReference type="ChEBI" id="CHEBI:15377"/>
        <dbReference type="ChEBI" id="CHEBI:15378"/>
        <dbReference type="ChEBI" id="CHEBI:30616"/>
        <dbReference type="ChEBI" id="CHEBI:43474"/>
        <dbReference type="ChEBI" id="CHEBI:456216"/>
        <dbReference type="EC" id="5.6.2.4"/>
    </reaction>
</comment>
<dbReference type="EMBL" id="CP021255">
    <property type="protein sequence ID" value="AVD70206.1"/>
    <property type="molecule type" value="Genomic_DNA"/>
</dbReference>
<dbReference type="InterPro" id="IPR027417">
    <property type="entry name" value="P-loop_NTPase"/>
</dbReference>
<dbReference type="OrthoDB" id="9810135at2"/>
<evidence type="ECO:0000256" key="8">
    <source>
        <dbReference type="ARBA" id="ARBA00034808"/>
    </source>
</evidence>
<reference evidence="14" key="1">
    <citation type="submission" date="2017-05" db="EMBL/GenBank/DDBJ databases">
        <authorList>
            <person name="Song R."/>
            <person name="Chenine A.L."/>
            <person name="Ruprecht R.M."/>
        </authorList>
    </citation>
    <scope>NUCLEOTIDE SEQUENCE</scope>
    <source>
        <strain evidence="14">ORNL</strain>
    </source>
</reference>
<keyword evidence="15" id="KW-1185">Reference proteome</keyword>
<dbReference type="GO" id="GO:0043138">
    <property type="term" value="F:3'-5' DNA helicase activity"/>
    <property type="evidence" value="ECO:0007669"/>
    <property type="project" value="UniProtKB-EC"/>
</dbReference>
<keyword evidence="6" id="KW-0413">Isomerase</keyword>
<protein>
    <recommendedName>
        <fullName evidence="8">DNA 3'-5' helicase</fullName>
        <ecNumber evidence="8">5.6.2.4</ecNumber>
    </recommendedName>
</protein>
<dbReference type="Pfam" id="PF00580">
    <property type="entry name" value="UvrD-helicase"/>
    <property type="match status" value="1"/>
</dbReference>
<proteinExistence type="inferred from homology"/>
<reference evidence="14" key="2">
    <citation type="journal article" date="2018" name="MBio">
        <title>Insights into the evolution of host association through the isolation and characterization of a novel human periodontal pathobiont, Desulfobulbus oralis.</title>
        <authorList>
            <person name="Cross K.L."/>
            <person name="Chirania P."/>
            <person name="Xiong W."/>
            <person name="Beall C.J."/>
            <person name="Elkins J.G."/>
            <person name="Giannone R.J."/>
            <person name="Griffen A.L."/>
            <person name="Guss A.M."/>
            <person name="Hettich R.L."/>
            <person name="Joshi S.S."/>
            <person name="Mokrzan E.M."/>
            <person name="Martin R.K."/>
            <person name="Zhulin I.B."/>
            <person name="Leys E.J."/>
            <person name="Podar M."/>
        </authorList>
    </citation>
    <scope>NUCLEOTIDE SEQUENCE [LARGE SCALE GENOMIC DNA]</scope>
    <source>
        <strain evidence="14">ORNL</strain>
    </source>
</reference>
<dbReference type="KEGG" id="deo:CAY53_00850"/>
<feature type="compositionally biased region" description="Low complexity" evidence="11">
    <location>
        <begin position="644"/>
        <end position="654"/>
    </location>
</feature>
<evidence type="ECO:0000256" key="6">
    <source>
        <dbReference type="ARBA" id="ARBA00023235"/>
    </source>
</evidence>
<evidence type="ECO:0000256" key="2">
    <source>
        <dbReference type="ARBA" id="ARBA00022741"/>
    </source>
</evidence>
<feature type="binding site" evidence="10">
    <location>
        <begin position="36"/>
        <end position="43"/>
    </location>
    <ligand>
        <name>ATP</name>
        <dbReference type="ChEBI" id="CHEBI:30616"/>
    </ligand>
</feature>
<dbReference type="Gene3D" id="1.10.486.10">
    <property type="entry name" value="PCRA, domain 4"/>
    <property type="match status" value="1"/>
</dbReference>
<keyword evidence="5 10" id="KW-0067">ATP-binding</keyword>
<sequence>MQNDTLFPAGEAILEGLNPAQRAAVLHGSGPLLVIAGAGSGKTRMLVHRMAYLVAGGAAPESILLLTFTRKAAQNMLWRAAQLTGANCRQVMGGTFHATANLLLRQYGRYLDIEPNFSIIDRADAEGIINLIKSSLGQSGADKRFPSKRVILNLISGAVNKNASLEELVMTGAMHLVEFLDDFQEIAGHYAAFKRDHGLMDYDDLLVNWHRLLAECEAARAALSARFQHVLVDEYQDTNHLQAEIVRLLAGHGNVMVVGDDAQSIYSFRGADFANIMRFEKQFPGVRRVLLEQNYRSTRPILELSNDIIAHAEEHFDKALFTESEGGVLPELAVCANEAAEARFVADRVEQLVAGGLPASEIAVLFRSAFHSFKLEIELAGRSLTFEKRGGLKLTESAHTKDVLAFFRVTVNPRDELSWSRLLLQLDRVGPRTAQKIVRAITAEADPVAALGRYPGRGSWQAQLRQLVACLTSLQGEGQTPAALFDAVMGYYQPVFEKLYFDDYPKRSRDLDQLKALAAGYGDLRAFVDDTALDPPESEAAGESGHRLVLSTIHSAKGLEWTVVFVIGLAVGRFPGQYVLPPGEQWEEERRLFYVAATRAKKRLFLSFPREMFNSGQRVYAGMSSFVAELKPVLYQTVTVEQQGPARAGAGAPRTDAVPEPGPASAASSRLGPSLAPGELLPGMRVGHAFFGPGTISRLPAPGRVEVLFDRHGSKILHLDYARLSKLVDSG</sequence>
<dbReference type="PANTHER" id="PTHR11070:SF3">
    <property type="entry name" value="DNA 3'-5' HELICASE"/>
    <property type="match status" value="1"/>
</dbReference>
<feature type="domain" description="UvrD-like helicase ATP-binding" evidence="12">
    <location>
        <begin position="15"/>
        <end position="298"/>
    </location>
</feature>
<dbReference type="AlphaFoldDB" id="A0A2L1GKP1"/>
<dbReference type="InterPro" id="IPR013986">
    <property type="entry name" value="DExx_box_DNA_helicase_dom_sf"/>
</dbReference>
<dbReference type="GO" id="GO:0005829">
    <property type="term" value="C:cytosol"/>
    <property type="evidence" value="ECO:0007669"/>
    <property type="project" value="TreeGrafter"/>
</dbReference>
<feature type="domain" description="UvrD-like helicase C-terminal" evidence="13">
    <location>
        <begin position="299"/>
        <end position="558"/>
    </location>
</feature>
<dbReference type="GO" id="GO:0005524">
    <property type="term" value="F:ATP binding"/>
    <property type="evidence" value="ECO:0007669"/>
    <property type="project" value="UniProtKB-UniRule"/>
</dbReference>
<evidence type="ECO:0000256" key="9">
    <source>
        <dbReference type="ARBA" id="ARBA00048988"/>
    </source>
</evidence>
<dbReference type="Gene3D" id="3.40.50.300">
    <property type="entry name" value="P-loop containing nucleotide triphosphate hydrolases"/>
    <property type="match status" value="2"/>
</dbReference>
<dbReference type="RefSeq" id="WP_104935531.1">
    <property type="nucleotide sequence ID" value="NZ_CP021255.1"/>
</dbReference>
<dbReference type="PANTHER" id="PTHR11070">
    <property type="entry name" value="UVRD / RECB / PCRA DNA HELICASE FAMILY MEMBER"/>
    <property type="match status" value="1"/>
</dbReference>
<dbReference type="InterPro" id="IPR014017">
    <property type="entry name" value="DNA_helicase_UvrD-like_C"/>
</dbReference>
<evidence type="ECO:0000256" key="10">
    <source>
        <dbReference type="PROSITE-ProRule" id="PRU00560"/>
    </source>
</evidence>
<keyword evidence="3 10" id="KW-0378">Hydrolase</keyword>
<dbReference type="CDD" id="cd17932">
    <property type="entry name" value="DEXQc_UvrD"/>
    <property type="match status" value="1"/>
</dbReference>
<keyword evidence="4 10" id="KW-0347">Helicase</keyword>
<organism evidence="14 15">
    <name type="scientific">Desulfobulbus oralis</name>
    <dbReference type="NCBI Taxonomy" id="1986146"/>
    <lineage>
        <taxon>Bacteria</taxon>
        <taxon>Pseudomonadati</taxon>
        <taxon>Thermodesulfobacteriota</taxon>
        <taxon>Desulfobulbia</taxon>
        <taxon>Desulfobulbales</taxon>
        <taxon>Desulfobulbaceae</taxon>
        <taxon>Desulfobulbus</taxon>
    </lineage>
</organism>
<dbReference type="GO" id="GO:0016887">
    <property type="term" value="F:ATP hydrolysis activity"/>
    <property type="evidence" value="ECO:0007669"/>
    <property type="project" value="RHEA"/>
</dbReference>
<dbReference type="SUPFAM" id="SSF52540">
    <property type="entry name" value="P-loop containing nucleoside triphosphate hydrolases"/>
    <property type="match status" value="1"/>
</dbReference>
<evidence type="ECO:0000259" key="12">
    <source>
        <dbReference type="PROSITE" id="PS51198"/>
    </source>
</evidence>
<evidence type="ECO:0000256" key="7">
    <source>
        <dbReference type="ARBA" id="ARBA00034617"/>
    </source>
</evidence>
<evidence type="ECO:0000313" key="15">
    <source>
        <dbReference type="Proteomes" id="UP000239867"/>
    </source>
</evidence>
<evidence type="ECO:0000256" key="3">
    <source>
        <dbReference type="ARBA" id="ARBA00022801"/>
    </source>
</evidence>
<dbReference type="Proteomes" id="UP000239867">
    <property type="component" value="Chromosome"/>
</dbReference>
<comment type="catalytic activity">
    <reaction evidence="7">
        <text>Couples ATP hydrolysis with the unwinding of duplex DNA by translocating in the 3'-5' direction.</text>
        <dbReference type="EC" id="5.6.2.4"/>
    </reaction>
</comment>
<dbReference type="PROSITE" id="PS51217">
    <property type="entry name" value="UVRD_HELICASE_CTER"/>
    <property type="match status" value="1"/>
</dbReference>